<gene>
    <name evidence="4" type="ORF">DFH94DRAFT_713423</name>
</gene>
<dbReference type="OrthoDB" id="3219854at2759"/>
<feature type="transmembrane region" description="Helical" evidence="2">
    <location>
        <begin position="327"/>
        <end position="344"/>
    </location>
</feature>
<keyword evidence="5" id="KW-1185">Reference proteome</keyword>
<organism evidence="4 5">
    <name type="scientific">Russula ochroleuca</name>
    <dbReference type="NCBI Taxonomy" id="152965"/>
    <lineage>
        <taxon>Eukaryota</taxon>
        <taxon>Fungi</taxon>
        <taxon>Dikarya</taxon>
        <taxon>Basidiomycota</taxon>
        <taxon>Agaricomycotina</taxon>
        <taxon>Agaricomycetes</taxon>
        <taxon>Russulales</taxon>
        <taxon>Russulaceae</taxon>
        <taxon>Russula</taxon>
    </lineage>
</organism>
<accession>A0A9P5N4V6</accession>
<dbReference type="EMBL" id="WHVB01000002">
    <property type="protein sequence ID" value="KAF8486456.1"/>
    <property type="molecule type" value="Genomic_DNA"/>
</dbReference>
<keyword evidence="2" id="KW-0472">Membrane</keyword>
<evidence type="ECO:0000313" key="4">
    <source>
        <dbReference type="EMBL" id="KAF8486456.1"/>
    </source>
</evidence>
<sequence length="714" mass="79018">MMTDAPRSRSPDMELGTYTSHLASPQPTRRGAFDSTNTNPSPPDPGPSSYLPSYSYDAALHHANLKPQSPSRLPSPLPLPERGASMGFAHTNVAEGNYGDPSDRLFSVYLAQAEKFDKEQSESWKGDTEGILVFTGLFSATVAAFIIESYKQLQPSSSDTVILLLAQISQQLAALSSGTSISIPPGLPGQAFQPSTSAVRVNILWFISLVLSLTCALLATLMQQWVRRYLQASQRRYATYKRARIRAFFAEGVERFGLPLAVEALPAILHVSVFLFFAGLVDFLININHTVAFSLLSAVAVLASTYFLFTALPLIYPNSPYQTPLTALLWMFQQTTLLISLNMMRRLVRFIYEHTGIVIWKLYGGILFKLDDHSRRFRQGLWRSREAIALRQPTEMDSRVLSWTLDALDEDHELEQFVAAIPGYYRSTTVKPPDEALEHLTHHEGLDSPLEARILDLLSPRGTAPDAPPASNVERKRRMICLEALYCLPRIVTRHLRAAVLDTELFSSDPLFASSEAWNAAASMAKDINRDIAFAGHCIAAVLVAAWWHDFMASSTGPPPGGGVGPLAMHLGVPEGVVETWMHHRDNVMLASLIHLVENTLEDLREHDAAVLLPVGTLEPTTTTTERTSMGRRAVAPGHRHQLLYTTLGLANKFSPAGAASELQGAFSALWGRVEKLERETRERGYRSRGLGMVLRRLRPVLDRVPPTDRAGQH</sequence>
<evidence type="ECO:0000259" key="3">
    <source>
        <dbReference type="Pfam" id="PF20153"/>
    </source>
</evidence>
<feature type="transmembrane region" description="Helical" evidence="2">
    <location>
        <begin position="203"/>
        <end position="222"/>
    </location>
</feature>
<keyword evidence="2" id="KW-1133">Transmembrane helix</keyword>
<dbReference type="AlphaFoldDB" id="A0A9P5N4V6"/>
<feature type="compositionally biased region" description="Polar residues" evidence="1">
    <location>
        <begin position="17"/>
        <end position="27"/>
    </location>
</feature>
<comment type="caution">
    <text evidence="4">The sequence shown here is derived from an EMBL/GenBank/DDBJ whole genome shotgun (WGS) entry which is preliminary data.</text>
</comment>
<evidence type="ECO:0000256" key="1">
    <source>
        <dbReference type="SAM" id="MobiDB-lite"/>
    </source>
</evidence>
<name>A0A9P5N4V6_9AGAM</name>
<feature type="transmembrane region" description="Helical" evidence="2">
    <location>
        <begin position="532"/>
        <end position="549"/>
    </location>
</feature>
<feature type="transmembrane region" description="Helical" evidence="2">
    <location>
        <begin position="292"/>
        <end position="315"/>
    </location>
</feature>
<dbReference type="Pfam" id="PF20153">
    <property type="entry name" value="DUF6535"/>
    <property type="match status" value="1"/>
</dbReference>
<feature type="domain" description="DUF6535" evidence="3">
    <location>
        <begin position="108"/>
        <end position="285"/>
    </location>
</feature>
<evidence type="ECO:0000313" key="5">
    <source>
        <dbReference type="Proteomes" id="UP000759537"/>
    </source>
</evidence>
<keyword evidence="2" id="KW-0812">Transmembrane</keyword>
<protein>
    <recommendedName>
        <fullName evidence="3">DUF6535 domain-containing protein</fullName>
    </recommendedName>
</protein>
<feature type="region of interest" description="Disordered" evidence="1">
    <location>
        <begin position="1"/>
        <end position="53"/>
    </location>
</feature>
<reference evidence="4" key="2">
    <citation type="journal article" date="2020" name="Nat. Commun.">
        <title>Large-scale genome sequencing of mycorrhizal fungi provides insights into the early evolution of symbiotic traits.</title>
        <authorList>
            <person name="Miyauchi S."/>
            <person name="Kiss E."/>
            <person name="Kuo A."/>
            <person name="Drula E."/>
            <person name="Kohler A."/>
            <person name="Sanchez-Garcia M."/>
            <person name="Morin E."/>
            <person name="Andreopoulos B."/>
            <person name="Barry K.W."/>
            <person name="Bonito G."/>
            <person name="Buee M."/>
            <person name="Carver A."/>
            <person name="Chen C."/>
            <person name="Cichocki N."/>
            <person name="Clum A."/>
            <person name="Culley D."/>
            <person name="Crous P.W."/>
            <person name="Fauchery L."/>
            <person name="Girlanda M."/>
            <person name="Hayes R.D."/>
            <person name="Keri Z."/>
            <person name="LaButti K."/>
            <person name="Lipzen A."/>
            <person name="Lombard V."/>
            <person name="Magnuson J."/>
            <person name="Maillard F."/>
            <person name="Murat C."/>
            <person name="Nolan M."/>
            <person name="Ohm R.A."/>
            <person name="Pangilinan J."/>
            <person name="Pereira M.F."/>
            <person name="Perotto S."/>
            <person name="Peter M."/>
            <person name="Pfister S."/>
            <person name="Riley R."/>
            <person name="Sitrit Y."/>
            <person name="Stielow J.B."/>
            <person name="Szollosi G."/>
            <person name="Zifcakova L."/>
            <person name="Stursova M."/>
            <person name="Spatafora J.W."/>
            <person name="Tedersoo L."/>
            <person name="Vaario L.M."/>
            <person name="Yamada A."/>
            <person name="Yan M."/>
            <person name="Wang P."/>
            <person name="Xu J."/>
            <person name="Bruns T."/>
            <person name="Baldrian P."/>
            <person name="Vilgalys R."/>
            <person name="Dunand C."/>
            <person name="Henrissat B."/>
            <person name="Grigoriev I.V."/>
            <person name="Hibbett D."/>
            <person name="Nagy L.G."/>
            <person name="Martin F.M."/>
        </authorList>
    </citation>
    <scope>NUCLEOTIDE SEQUENCE</scope>
    <source>
        <strain evidence="4">Prilba</strain>
    </source>
</reference>
<evidence type="ECO:0000256" key="2">
    <source>
        <dbReference type="SAM" id="Phobius"/>
    </source>
</evidence>
<proteinExistence type="predicted"/>
<reference evidence="4" key="1">
    <citation type="submission" date="2019-10" db="EMBL/GenBank/DDBJ databases">
        <authorList>
            <consortium name="DOE Joint Genome Institute"/>
            <person name="Kuo A."/>
            <person name="Miyauchi S."/>
            <person name="Kiss E."/>
            <person name="Drula E."/>
            <person name="Kohler A."/>
            <person name="Sanchez-Garcia M."/>
            <person name="Andreopoulos B."/>
            <person name="Barry K.W."/>
            <person name="Bonito G."/>
            <person name="Buee M."/>
            <person name="Carver A."/>
            <person name="Chen C."/>
            <person name="Cichocki N."/>
            <person name="Clum A."/>
            <person name="Culley D."/>
            <person name="Crous P.W."/>
            <person name="Fauchery L."/>
            <person name="Girlanda M."/>
            <person name="Hayes R."/>
            <person name="Keri Z."/>
            <person name="LaButti K."/>
            <person name="Lipzen A."/>
            <person name="Lombard V."/>
            <person name="Magnuson J."/>
            <person name="Maillard F."/>
            <person name="Morin E."/>
            <person name="Murat C."/>
            <person name="Nolan M."/>
            <person name="Ohm R."/>
            <person name="Pangilinan J."/>
            <person name="Pereira M."/>
            <person name="Perotto S."/>
            <person name="Peter M."/>
            <person name="Riley R."/>
            <person name="Sitrit Y."/>
            <person name="Stielow B."/>
            <person name="Szollosi G."/>
            <person name="Zifcakova L."/>
            <person name="Stursova M."/>
            <person name="Spatafora J.W."/>
            <person name="Tedersoo L."/>
            <person name="Vaario L.-M."/>
            <person name="Yamada A."/>
            <person name="Yan M."/>
            <person name="Wang P."/>
            <person name="Xu J."/>
            <person name="Bruns T."/>
            <person name="Baldrian P."/>
            <person name="Vilgalys R."/>
            <person name="Henrissat B."/>
            <person name="Grigoriev I.V."/>
            <person name="Hibbett D."/>
            <person name="Nagy L.G."/>
            <person name="Martin F.M."/>
        </authorList>
    </citation>
    <scope>NUCLEOTIDE SEQUENCE</scope>
    <source>
        <strain evidence="4">Prilba</strain>
    </source>
</reference>
<feature type="transmembrane region" description="Helical" evidence="2">
    <location>
        <begin position="267"/>
        <end position="285"/>
    </location>
</feature>
<feature type="compositionally biased region" description="Basic and acidic residues" evidence="1">
    <location>
        <begin position="1"/>
        <end position="12"/>
    </location>
</feature>
<dbReference type="InterPro" id="IPR045338">
    <property type="entry name" value="DUF6535"/>
</dbReference>
<dbReference type="Proteomes" id="UP000759537">
    <property type="component" value="Unassembled WGS sequence"/>
</dbReference>